<dbReference type="SUPFAM" id="SSF50891">
    <property type="entry name" value="Cyclophilin-like"/>
    <property type="match status" value="1"/>
</dbReference>
<dbReference type="InterPro" id="IPR029000">
    <property type="entry name" value="Cyclophilin-like_dom_sf"/>
</dbReference>
<name>A0A222G6U8_9GAMM</name>
<dbReference type="SMART" id="SM00796">
    <property type="entry name" value="AHS1"/>
    <property type="match status" value="1"/>
</dbReference>
<proteinExistence type="predicted"/>
<keyword evidence="1" id="KW-0547">Nucleotide-binding</keyword>
<keyword evidence="6" id="KW-1185">Reference proteome</keyword>
<keyword evidence="3" id="KW-0067">ATP-binding</keyword>
<dbReference type="Proteomes" id="UP000202259">
    <property type="component" value="Chromosome"/>
</dbReference>
<dbReference type="KEGG" id="cber:B5D82_07050"/>
<evidence type="ECO:0000313" key="5">
    <source>
        <dbReference type="EMBL" id="ASP47531.1"/>
    </source>
</evidence>
<evidence type="ECO:0000256" key="3">
    <source>
        <dbReference type="ARBA" id="ARBA00022840"/>
    </source>
</evidence>
<dbReference type="GO" id="GO:0016787">
    <property type="term" value="F:hydrolase activity"/>
    <property type="evidence" value="ECO:0007669"/>
    <property type="project" value="UniProtKB-KW"/>
</dbReference>
<evidence type="ECO:0000259" key="4">
    <source>
        <dbReference type="SMART" id="SM00796"/>
    </source>
</evidence>
<dbReference type="NCBIfam" id="TIGR00370">
    <property type="entry name" value="5-oxoprolinase subunit PxpB"/>
    <property type="match status" value="1"/>
</dbReference>
<dbReference type="InterPro" id="IPR010016">
    <property type="entry name" value="PxpB"/>
</dbReference>
<dbReference type="Gene3D" id="2.40.100.10">
    <property type="entry name" value="Cyclophilin-like"/>
    <property type="match status" value="1"/>
</dbReference>
<dbReference type="Pfam" id="PF02682">
    <property type="entry name" value="CT_C_D"/>
    <property type="match status" value="1"/>
</dbReference>
<dbReference type="PANTHER" id="PTHR34698">
    <property type="entry name" value="5-OXOPROLINASE SUBUNIT B"/>
    <property type="match status" value="1"/>
</dbReference>
<dbReference type="InterPro" id="IPR003833">
    <property type="entry name" value="CT_C_D"/>
</dbReference>
<evidence type="ECO:0000256" key="1">
    <source>
        <dbReference type="ARBA" id="ARBA00022741"/>
    </source>
</evidence>
<keyword evidence="2 5" id="KW-0378">Hydrolase</keyword>
<dbReference type="Gene3D" id="3.30.1360.40">
    <property type="match status" value="1"/>
</dbReference>
<dbReference type="EMBL" id="CP020465">
    <property type="protein sequence ID" value="ASP47531.1"/>
    <property type="molecule type" value="Genomic_DNA"/>
</dbReference>
<evidence type="ECO:0000256" key="2">
    <source>
        <dbReference type="ARBA" id="ARBA00022801"/>
    </source>
</evidence>
<organism evidence="5 6">
    <name type="scientific">Cognaticolwellia beringensis</name>
    <dbReference type="NCBI Taxonomy" id="1967665"/>
    <lineage>
        <taxon>Bacteria</taxon>
        <taxon>Pseudomonadati</taxon>
        <taxon>Pseudomonadota</taxon>
        <taxon>Gammaproteobacteria</taxon>
        <taxon>Alteromonadales</taxon>
        <taxon>Colwelliaceae</taxon>
        <taxon>Cognaticolwellia</taxon>
    </lineage>
</organism>
<dbReference type="PANTHER" id="PTHR34698:SF2">
    <property type="entry name" value="5-OXOPROLINASE SUBUNIT B"/>
    <property type="match status" value="1"/>
</dbReference>
<protein>
    <submittedName>
        <fullName evidence="5">Allophanate hydrolase subunit 1</fullName>
    </submittedName>
</protein>
<dbReference type="AlphaFoldDB" id="A0A222G6U8"/>
<feature type="domain" description="Carboxyltransferase" evidence="4">
    <location>
        <begin position="26"/>
        <end position="238"/>
    </location>
</feature>
<reference evidence="5 6" key="1">
    <citation type="submission" date="2017-08" db="EMBL/GenBank/DDBJ databases">
        <title>Complete genome of Colwellia sp. NB097-1, a psychrophile bacterium ioslated from Bering Sea.</title>
        <authorList>
            <person name="Chen X."/>
        </authorList>
    </citation>
    <scope>NUCLEOTIDE SEQUENCE [LARGE SCALE GENOMIC DNA]</scope>
    <source>
        <strain evidence="5 6">NB097-1</strain>
    </source>
</reference>
<dbReference type="SUPFAM" id="SSF160467">
    <property type="entry name" value="PH0987 N-terminal domain-like"/>
    <property type="match status" value="1"/>
</dbReference>
<evidence type="ECO:0000313" key="6">
    <source>
        <dbReference type="Proteomes" id="UP000202259"/>
    </source>
</evidence>
<dbReference type="GO" id="GO:0005524">
    <property type="term" value="F:ATP binding"/>
    <property type="evidence" value="ECO:0007669"/>
    <property type="project" value="UniProtKB-KW"/>
</dbReference>
<accession>A0A222G6U8</accession>
<gene>
    <name evidence="5" type="ORF">B5D82_07050</name>
</gene>
<sequence length="264" mass="29282">MRKVCVNNMNSDQNSDKNGAKNSANFTIEVVAENALLLSWQAKISLTQHNKIIALQAIIVKQLGELILETVASYHCLMVYFNPQNNTSTQAIEKIKRIAKTHNAGLEKAHGEIPKVKSLNDDCIKIPVYYDTEQEWDLADVAKRCNMSIDNVIKQHSAEIYHGFALGFTPGFCYLASLPDSLHLPRKSSPRIKVPKGAVAIAEQQSAIYPIESPGGWHIIGQTPLPMYESKNSQFNATINVGQNVQFYAITKAEFIALQQGLQA</sequence>